<evidence type="ECO:0000256" key="1">
    <source>
        <dbReference type="SAM" id="Phobius"/>
    </source>
</evidence>
<dbReference type="Proteomes" id="UP000247233">
    <property type="component" value="Unassembled WGS sequence"/>
</dbReference>
<dbReference type="AlphaFoldDB" id="A0A317VZG5"/>
<keyword evidence="1" id="KW-0472">Membrane</keyword>
<keyword evidence="3" id="KW-1185">Reference proteome</keyword>
<comment type="caution">
    <text evidence="2">The sequence shown here is derived from an EMBL/GenBank/DDBJ whole genome shotgun (WGS) entry which is preliminary data.</text>
</comment>
<accession>A0A317VZG5</accession>
<dbReference type="VEuPathDB" id="FungiDB:BO70DRAFT_397596"/>
<keyword evidence="1" id="KW-1133">Transmembrane helix</keyword>
<keyword evidence="1" id="KW-0812">Transmembrane</keyword>
<feature type="transmembrane region" description="Helical" evidence="1">
    <location>
        <begin position="25"/>
        <end position="44"/>
    </location>
</feature>
<protein>
    <submittedName>
        <fullName evidence="2">Uncharacterized protein</fullName>
    </submittedName>
</protein>
<dbReference type="GeneID" id="37068955"/>
<proteinExistence type="predicted"/>
<organism evidence="2 3">
    <name type="scientific">Aspergillus heteromorphus CBS 117.55</name>
    <dbReference type="NCBI Taxonomy" id="1448321"/>
    <lineage>
        <taxon>Eukaryota</taxon>
        <taxon>Fungi</taxon>
        <taxon>Dikarya</taxon>
        <taxon>Ascomycota</taxon>
        <taxon>Pezizomycotina</taxon>
        <taxon>Eurotiomycetes</taxon>
        <taxon>Eurotiomycetidae</taxon>
        <taxon>Eurotiales</taxon>
        <taxon>Aspergillaceae</taxon>
        <taxon>Aspergillus</taxon>
        <taxon>Aspergillus subgen. Circumdati</taxon>
    </lineage>
</organism>
<gene>
    <name evidence="2" type="ORF">BO70DRAFT_397596</name>
</gene>
<feature type="transmembrane region" description="Helical" evidence="1">
    <location>
        <begin position="101"/>
        <end position="119"/>
    </location>
</feature>
<name>A0A317VZG5_9EURO</name>
<evidence type="ECO:0000313" key="2">
    <source>
        <dbReference type="EMBL" id="PWY78357.1"/>
    </source>
</evidence>
<dbReference type="EMBL" id="MSFL01000017">
    <property type="protein sequence ID" value="PWY78357.1"/>
    <property type="molecule type" value="Genomic_DNA"/>
</dbReference>
<reference evidence="2 3" key="1">
    <citation type="submission" date="2016-12" db="EMBL/GenBank/DDBJ databases">
        <title>The genomes of Aspergillus section Nigri reveals drivers in fungal speciation.</title>
        <authorList>
            <consortium name="DOE Joint Genome Institute"/>
            <person name="Vesth T.C."/>
            <person name="Nybo J."/>
            <person name="Theobald S."/>
            <person name="Brandl J."/>
            <person name="Frisvad J.C."/>
            <person name="Nielsen K.F."/>
            <person name="Lyhne E.K."/>
            <person name="Kogle M.E."/>
            <person name="Kuo A."/>
            <person name="Riley R."/>
            <person name="Clum A."/>
            <person name="Nolan M."/>
            <person name="Lipzen A."/>
            <person name="Salamov A."/>
            <person name="Henrissat B."/>
            <person name="Wiebenga A."/>
            <person name="De Vries R.P."/>
            <person name="Grigoriev I.V."/>
            <person name="Mortensen U.H."/>
            <person name="Andersen M.R."/>
            <person name="Baker S.E."/>
        </authorList>
    </citation>
    <scope>NUCLEOTIDE SEQUENCE [LARGE SCALE GENOMIC DNA]</scope>
    <source>
        <strain evidence="2 3">CBS 117.55</strain>
    </source>
</reference>
<dbReference type="RefSeq" id="XP_025398298.1">
    <property type="nucleotide sequence ID" value="XM_025546718.1"/>
</dbReference>
<sequence>MSSSQLVVTAPNPPPTNTPTPFQHYIPRLAILFLAVNISAWIWTHRQIGTPSPSPSPALSTFGSTTDPIYGGYNPATYDMGGCSYRRQRLSGRYGYERRHGFLSIVFLWVVMWFWWVWWRKLMLRVVALRILRERGVI</sequence>
<evidence type="ECO:0000313" key="3">
    <source>
        <dbReference type="Proteomes" id="UP000247233"/>
    </source>
</evidence>